<organism evidence="2 3">
    <name type="scientific">Solirubrobacter ginsenosidimutans</name>
    <dbReference type="NCBI Taxonomy" id="490573"/>
    <lineage>
        <taxon>Bacteria</taxon>
        <taxon>Bacillati</taxon>
        <taxon>Actinomycetota</taxon>
        <taxon>Thermoleophilia</taxon>
        <taxon>Solirubrobacterales</taxon>
        <taxon>Solirubrobacteraceae</taxon>
        <taxon>Solirubrobacter</taxon>
    </lineage>
</organism>
<dbReference type="Pfam" id="PF10057">
    <property type="entry name" value="MpsC"/>
    <property type="match status" value="1"/>
</dbReference>
<dbReference type="EMBL" id="JAPDOD010000023">
    <property type="protein sequence ID" value="MDA0163232.1"/>
    <property type="molecule type" value="Genomic_DNA"/>
</dbReference>
<dbReference type="Proteomes" id="UP001149140">
    <property type="component" value="Unassembled WGS sequence"/>
</dbReference>
<protein>
    <submittedName>
        <fullName evidence="2">DUF2294 domain-containing protein</fullName>
    </submittedName>
</protein>
<sequence length="131" mass="14575">MTEHDAHSLYGTHGDVLTAISDGMVALLKEFYGRGPTQAKTYYHDDLVVCVLRGGFTRVEQTLLDGGQGHAVIQQRMIFQEVMRERFEAVIEHATGRPVIGFMSGNQQNPDMICEVFVLSPTDLVADHELP</sequence>
<evidence type="ECO:0000259" key="1">
    <source>
        <dbReference type="Pfam" id="PF10057"/>
    </source>
</evidence>
<feature type="domain" description="Na+-translocating membrane potential-generating system MpsC" evidence="1">
    <location>
        <begin position="14"/>
        <end position="120"/>
    </location>
</feature>
<proteinExistence type="predicted"/>
<comment type="caution">
    <text evidence="2">The sequence shown here is derived from an EMBL/GenBank/DDBJ whole genome shotgun (WGS) entry which is preliminary data.</text>
</comment>
<reference evidence="2" key="1">
    <citation type="submission" date="2022-10" db="EMBL/GenBank/DDBJ databases">
        <title>The WGS of Solirubrobacter ginsenosidimutans DSM 21036.</title>
        <authorList>
            <person name="Jiang Z."/>
        </authorList>
    </citation>
    <scope>NUCLEOTIDE SEQUENCE</scope>
    <source>
        <strain evidence="2">DSM 21036</strain>
    </source>
</reference>
<dbReference type="InterPro" id="IPR018745">
    <property type="entry name" value="MpsC"/>
</dbReference>
<dbReference type="AlphaFoldDB" id="A0A9X3S393"/>
<keyword evidence="3" id="KW-1185">Reference proteome</keyword>
<dbReference type="RefSeq" id="WP_270042474.1">
    <property type="nucleotide sequence ID" value="NZ_JAPDOD010000023.1"/>
</dbReference>
<name>A0A9X3S393_9ACTN</name>
<evidence type="ECO:0000313" key="3">
    <source>
        <dbReference type="Proteomes" id="UP001149140"/>
    </source>
</evidence>
<accession>A0A9X3S393</accession>
<evidence type="ECO:0000313" key="2">
    <source>
        <dbReference type="EMBL" id="MDA0163232.1"/>
    </source>
</evidence>
<gene>
    <name evidence="2" type="ORF">OM076_23360</name>
</gene>